<keyword evidence="4" id="KW-0808">Transferase</keyword>
<comment type="catalytic activity">
    <reaction evidence="1">
        <text>ATP + protein L-histidine = ADP + protein N-phospho-L-histidine.</text>
        <dbReference type="EC" id="2.7.13.3"/>
    </reaction>
</comment>
<organism evidence="10 11">
    <name type="scientific">Clostridium botulinum</name>
    <dbReference type="NCBI Taxonomy" id="1491"/>
    <lineage>
        <taxon>Bacteria</taxon>
        <taxon>Bacillati</taxon>
        <taxon>Bacillota</taxon>
        <taxon>Clostridia</taxon>
        <taxon>Eubacteriales</taxon>
        <taxon>Clostridiaceae</taxon>
        <taxon>Clostridium</taxon>
    </lineage>
</organism>
<keyword evidence="7" id="KW-0067">ATP-binding</keyword>
<evidence type="ECO:0000256" key="4">
    <source>
        <dbReference type="ARBA" id="ARBA00022679"/>
    </source>
</evidence>
<evidence type="ECO:0000259" key="9">
    <source>
        <dbReference type="PROSITE" id="PS50109"/>
    </source>
</evidence>
<evidence type="ECO:0000256" key="1">
    <source>
        <dbReference type="ARBA" id="ARBA00000085"/>
    </source>
</evidence>
<sequence length="474" mass="53503">MTNYVIDALCKEYTDLNKDEINKIIDVSKSLNLMADFYDCDIFIDVLSRYKEEAIVLIHGKPSSAKSLYSSTVVGKVASKEKEPGVLKTFKTGVASKDIKAITQENKFVKQRIVPIEHLGRIVGVLILEQDISTEISKDFNLESDSKYEKSLMTTFNSLNNLSFSLTNFLDDVILIFNSEGLLKVKNIKAETYYKNLGYDLSNVNIHYDDLFIGNDDFISVIQSLISNENGIISKETQVNESYFSFKTILLNHKDLVLVVIIKDITDIKEKEAQIVSKSVAIREIHHRVKNNLQTISSLLRLQSRRCESEEAKVCLMESVSRILAIASTHELLSQEVSDNVNIIEVITLIINNIKRSFDNNSKTIDINVIGENFQIDSDRATAISLIINELIQNSYDHGFKDKEKGHIYVIVKGNGDRKQMAVIDNGVGFIELETKSKSLGLTIVKSYVKDKLKGEMSINSNDRGTEVNIEFKM</sequence>
<evidence type="ECO:0000256" key="2">
    <source>
        <dbReference type="ARBA" id="ARBA00012438"/>
    </source>
</evidence>
<dbReference type="InterPro" id="IPR005467">
    <property type="entry name" value="His_kinase_dom"/>
</dbReference>
<dbReference type="AlphaFoldDB" id="A0A6M0SXJ4"/>
<dbReference type="SUPFAM" id="SSF55874">
    <property type="entry name" value="ATPase domain of HSP90 chaperone/DNA topoisomerase II/histidine kinase"/>
    <property type="match status" value="1"/>
</dbReference>
<name>A0A6M0SXJ4_CLOBO</name>
<dbReference type="GO" id="GO:0000160">
    <property type="term" value="P:phosphorelay signal transduction system"/>
    <property type="evidence" value="ECO:0007669"/>
    <property type="project" value="UniProtKB-KW"/>
</dbReference>
<evidence type="ECO:0000256" key="8">
    <source>
        <dbReference type="ARBA" id="ARBA00023012"/>
    </source>
</evidence>
<evidence type="ECO:0000256" key="7">
    <source>
        <dbReference type="ARBA" id="ARBA00022840"/>
    </source>
</evidence>
<dbReference type="Pfam" id="PF07568">
    <property type="entry name" value="HisKA_2"/>
    <property type="match status" value="1"/>
</dbReference>
<dbReference type="PROSITE" id="PS50109">
    <property type="entry name" value="HIS_KIN"/>
    <property type="match status" value="1"/>
</dbReference>
<dbReference type="InterPro" id="IPR036890">
    <property type="entry name" value="HATPase_C_sf"/>
</dbReference>
<dbReference type="PANTHER" id="PTHR41523:SF8">
    <property type="entry name" value="ETHYLENE RESPONSE SENSOR PROTEIN"/>
    <property type="match status" value="1"/>
</dbReference>
<dbReference type="GO" id="GO:0004673">
    <property type="term" value="F:protein histidine kinase activity"/>
    <property type="evidence" value="ECO:0007669"/>
    <property type="project" value="UniProtKB-EC"/>
</dbReference>
<dbReference type="Proteomes" id="UP000473089">
    <property type="component" value="Unassembled WGS sequence"/>
</dbReference>
<reference evidence="10 11" key="1">
    <citation type="submission" date="2019-02" db="EMBL/GenBank/DDBJ databases">
        <title>Genome sequencing of Clostridium botulinum clinical isolates.</title>
        <authorList>
            <person name="Brunt J."/>
            <person name="Van Vliet A.H.M."/>
            <person name="Stringer S.C."/>
            <person name="Grant K.A."/>
            <person name="Carter A.C."/>
            <person name="Peck M.W."/>
        </authorList>
    </citation>
    <scope>NUCLEOTIDE SEQUENCE [LARGE SCALE GENOMIC DNA]</scope>
    <source>
        <strain evidence="10 11">R1125/03</strain>
    </source>
</reference>
<dbReference type="Gene3D" id="3.30.450.20">
    <property type="entry name" value="PAS domain"/>
    <property type="match status" value="1"/>
</dbReference>
<feature type="domain" description="Histidine kinase" evidence="9">
    <location>
        <begin position="284"/>
        <end position="474"/>
    </location>
</feature>
<dbReference type="InterPro" id="IPR003594">
    <property type="entry name" value="HATPase_dom"/>
</dbReference>
<dbReference type="Gene3D" id="3.30.565.10">
    <property type="entry name" value="Histidine kinase-like ATPase, C-terminal domain"/>
    <property type="match status" value="1"/>
</dbReference>
<dbReference type="InterPro" id="IPR011495">
    <property type="entry name" value="Sig_transdc_His_kin_sub2_dim/P"/>
</dbReference>
<evidence type="ECO:0000256" key="5">
    <source>
        <dbReference type="ARBA" id="ARBA00022741"/>
    </source>
</evidence>
<dbReference type="Gene3D" id="3.30.450.280">
    <property type="entry name" value="GAF domain"/>
    <property type="match status" value="1"/>
</dbReference>
<keyword evidence="3" id="KW-0597">Phosphoprotein</keyword>
<dbReference type="InterPro" id="IPR022066">
    <property type="entry name" value="PdtaS_GAF"/>
</dbReference>
<dbReference type="Pfam" id="PF02518">
    <property type="entry name" value="HATPase_c"/>
    <property type="match status" value="1"/>
</dbReference>
<gene>
    <name evidence="10" type="ORF">EXM42_07425</name>
</gene>
<proteinExistence type="predicted"/>
<dbReference type="PANTHER" id="PTHR41523">
    <property type="entry name" value="TWO-COMPONENT SYSTEM SENSOR PROTEIN"/>
    <property type="match status" value="1"/>
</dbReference>
<comment type="caution">
    <text evidence="10">The sequence shown here is derived from an EMBL/GenBank/DDBJ whole genome shotgun (WGS) entry which is preliminary data.</text>
</comment>
<protein>
    <recommendedName>
        <fullName evidence="2">histidine kinase</fullName>
        <ecNumber evidence="2">2.7.13.3</ecNumber>
    </recommendedName>
</protein>
<evidence type="ECO:0000256" key="3">
    <source>
        <dbReference type="ARBA" id="ARBA00022553"/>
    </source>
</evidence>
<keyword evidence="6" id="KW-0418">Kinase</keyword>
<evidence type="ECO:0000313" key="11">
    <source>
        <dbReference type="Proteomes" id="UP000473089"/>
    </source>
</evidence>
<evidence type="ECO:0000313" key="10">
    <source>
        <dbReference type="EMBL" id="NFA60227.1"/>
    </source>
</evidence>
<dbReference type="Pfam" id="PF12282">
    <property type="entry name" value="GAF_PdtaS"/>
    <property type="match status" value="1"/>
</dbReference>
<keyword evidence="5" id="KW-0547">Nucleotide-binding</keyword>
<dbReference type="EC" id="2.7.13.3" evidence="2"/>
<dbReference type="EMBL" id="SGJP01000012">
    <property type="protein sequence ID" value="NFA60227.1"/>
    <property type="molecule type" value="Genomic_DNA"/>
</dbReference>
<accession>A0A6M0SXJ4</accession>
<keyword evidence="8" id="KW-0902">Two-component regulatory system</keyword>
<dbReference type="GO" id="GO:0005524">
    <property type="term" value="F:ATP binding"/>
    <property type="evidence" value="ECO:0007669"/>
    <property type="project" value="UniProtKB-KW"/>
</dbReference>
<evidence type="ECO:0000256" key="6">
    <source>
        <dbReference type="ARBA" id="ARBA00022777"/>
    </source>
</evidence>
<dbReference type="InterPro" id="IPR038424">
    <property type="entry name" value="H_kinase_PdtaS_GAF_sf"/>
</dbReference>